<proteinExistence type="predicted"/>
<evidence type="ECO:0000313" key="2">
    <source>
        <dbReference type="Proteomes" id="UP000292695"/>
    </source>
</evidence>
<evidence type="ECO:0000313" key="1">
    <source>
        <dbReference type="EMBL" id="TCC35137.1"/>
    </source>
</evidence>
<reference evidence="1 2" key="1">
    <citation type="submission" date="2019-02" db="EMBL/GenBank/DDBJ databases">
        <title>Kribbella capetownensis sp. nov. and Kribbella speibonae sp. nov., isolated from soil.</title>
        <authorList>
            <person name="Curtis S.M."/>
            <person name="Norton I."/>
            <person name="Everest G.J."/>
            <person name="Meyers P.R."/>
        </authorList>
    </citation>
    <scope>NUCLEOTIDE SEQUENCE [LARGE SCALE GENOMIC DNA]</scope>
    <source>
        <strain evidence="1 2">DSM 27082</strain>
    </source>
</reference>
<sequence length="60" mass="6612">MSHPDPPLGPTVLGKTEILSYLSEVADELAVVREVGERHGLRASWLNDGVPIRRARPVPR</sequence>
<protein>
    <submittedName>
        <fullName evidence="1">Uncharacterized protein</fullName>
    </submittedName>
</protein>
<gene>
    <name evidence="1" type="ORF">E0H50_14840</name>
</gene>
<organism evidence="1 2">
    <name type="scientific">Kribbella sindirgiensis</name>
    <dbReference type="NCBI Taxonomy" id="1124744"/>
    <lineage>
        <taxon>Bacteria</taxon>
        <taxon>Bacillati</taxon>
        <taxon>Actinomycetota</taxon>
        <taxon>Actinomycetes</taxon>
        <taxon>Propionibacteriales</taxon>
        <taxon>Kribbellaceae</taxon>
        <taxon>Kribbella</taxon>
    </lineage>
</organism>
<accession>A0A4R0IQ72</accession>
<comment type="caution">
    <text evidence="1">The sequence shown here is derived from an EMBL/GenBank/DDBJ whole genome shotgun (WGS) entry which is preliminary data.</text>
</comment>
<dbReference type="Proteomes" id="UP000292695">
    <property type="component" value="Unassembled WGS sequence"/>
</dbReference>
<dbReference type="AlphaFoldDB" id="A0A4R0IQ72"/>
<dbReference type="EMBL" id="SJKA01000004">
    <property type="protein sequence ID" value="TCC35137.1"/>
    <property type="molecule type" value="Genomic_DNA"/>
</dbReference>
<keyword evidence="2" id="KW-1185">Reference proteome</keyword>
<name>A0A4R0IQ72_9ACTN</name>